<name>A0AB73N9V1_9LEPT</name>
<comment type="caution">
    <text evidence="1">The sequence shown here is derived from an EMBL/GenBank/DDBJ whole genome shotgun (WGS) entry which is preliminary data.</text>
</comment>
<reference evidence="1 2" key="1">
    <citation type="submission" date="2017-01" db="EMBL/GenBank/DDBJ databases">
        <title>Comparative genomic analysis of Brazilian Leptospira santarosai.</title>
        <authorList>
            <person name="Moreno L.Z."/>
            <person name="Miraglia F."/>
            <person name="Kremer F.S."/>
            <person name="Eslabao M.R."/>
            <person name="Lilenbaum W."/>
            <person name="Dellagostin O.A."/>
            <person name="Moreno A.M."/>
        </authorList>
    </citation>
    <scope>NUCLEOTIDE SEQUENCE [LARGE SCALE GENOMIC DNA]</scope>
    <source>
        <strain evidence="1 2">M52/8-19</strain>
    </source>
</reference>
<evidence type="ECO:0000313" key="2">
    <source>
        <dbReference type="Proteomes" id="UP000189337"/>
    </source>
</evidence>
<dbReference type="AlphaFoldDB" id="A0AB73N9V1"/>
<evidence type="ECO:0000313" key="1">
    <source>
        <dbReference type="EMBL" id="ONF93936.1"/>
    </source>
</evidence>
<dbReference type="InterPro" id="IPR010780">
    <property type="entry name" value="DUF1375"/>
</dbReference>
<dbReference type="Pfam" id="PF07119">
    <property type="entry name" value="DUF1375"/>
    <property type="match status" value="1"/>
</dbReference>
<dbReference type="EMBL" id="MTSU01000003">
    <property type="protein sequence ID" value="ONF93936.1"/>
    <property type="molecule type" value="Genomic_DNA"/>
</dbReference>
<dbReference type="Proteomes" id="UP000189337">
    <property type="component" value="Unassembled WGS sequence"/>
</dbReference>
<gene>
    <name evidence="1" type="ORF">BWD14_04665</name>
</gene>
<organism evidence="1 2">
    <name type="scientific">Leptospira santarosai</name>
    <dbReference type="NCBI Taxonomy" id="28183"/>
    <lineage>
        <taxon>Bacteria</taxon>
        <taxon>Pseudomonadati</taxon>
        <taxon>Spirochaetota</taxon>
        <taxon>Spirochaetia</taxon>
        <taxon>Leptospirales</taxon>
        <taxon>Leptospiraceae</taxon>
        <taxon>Leptospira</taxon>
    </lineage>
</organism>
<proteinExistence type="predicted"/>
<accession>A0AB73N9V1</accession>
<sequence>MKRSVFILLLFVVVLKCSSIREHGMGANHWGHPYLGTQSSIAYFSCRVSLASIAFYIPMPFLVLDIPLSFVVDTILLPGDLLLKSESQRPNTEDAYCDLP</sequence>
<protein>
    <recommendedName>
        <fullName evidence="3">YceK/YidQ family lipoprotein</fullName>
    </recommendedName>
</protein>
<evidence type="ECO:0008006" key="3">
    <source>
        <dbReference type="Google" id="ProtNLM"/>
    </source>
</evidence>